<dbReference type="GO" id="GO:0016747">
    <property type="term" value="F:acyltransferase activity, transferring groups other than amino-acyl groups"/>
    <property type="evidence" value="ECO:0007669"/>
    <property type="project" value="InterPro"/>
</dbReference>
<gene>
    <name evidence="3" type="ORF">K491DRAFT_712266</name>
</gene>
<proteinExistence type="predicted"/>
<dbReference type="EMBL" id="MU004303">
    <property type="protein sequence ID" value="KAF2659978.1"/>
    <property type="molecule type" value="Genomic_DNA"/>
</dbReference>
<evidence type="ECO:0000313" key="3">
    <source>
        <dbReference type="EMBL" id="KAF2659978.1"/>
    </source>
</evidence>
<feature type="region of interest" description="Disordered" evidence="1">
    <location>
        <begin position="86"/>
        <end position="109"/>
    </location>
</feature>
<evidence type="ECO:0000313" key="4">
    <source>
        <dbReference type="Proteomes" id="UP000799324"/>
    </source>
</evidence>
<name>A0A6A6TM34_9PLEO</name>
<dbReference type="Gene3D" id="3.40.630.30">
    <property type="match status" value="1"/>
</dbReference>
<organism evidence="3 4">
    <name type="scientific">Lophiostoma macrostomum CBS 122681</name>
    <dbReference type="NCBI Taxonomy" id="1314788"/>
    <lineage>
        <taxon>Eukaryota</taxon>
        <taxon>Fungi</taxon>
        <taxon>Dikarya</taxon>
        <taxon>Ascomycota</taxon>
        <taxon>Pezizomycotina</taxon>
        <taxon>Dothideomycetes</taxon>
        <taxon>Pleosporomycetidae</taxon>
        <taxon>Pleosporales</taxon>
        <taxon>Lophiostomataceae</taxon>
        <taxon>Lophiostoma</taxon>
    </lineage>
</organism>
<dbReference type="PANTHER" id="PTHR42791">
    <property type="entry name" value="GNAT FAMILY ACETYLTRANSFERASE"/>
    <property type="match status" value="1"/>
</dbReference>
<reference evidence="3" key="1">
    <citation type="journal article" date="2020" name="Stud. Mycol.">
        <title>101 Dothideomycetes genomes: a test case for predicting lifestyles and emergence of pathogens.</title>
        <authorList>
            <person name="Haridas S."/>
            <person name="Albert R."/>
            <person name="Binder M."/>
            <person name="Bloem J."/>
            <person name="Labutti K."/>
            <person name="Salamov A."/>
            <person name="Andreopoulos B."/>
            <person name="Baker S."/>
            <person name="Barry K."/>
            <person name="Bills G."/>
            <person name="Bluhm B."/>
            <person name="Cannon C."/>
            <person name="Castanera R."/>
            <person name="Culley D."/>
            <person name="Daum C."/>
            <person name="Ezra D."/>
            <person name="Gonzalez J."/>
            <person name="Henrissat B."/>
            <person name="Kuo A."/>
            <person name="Liang C."/>
            <person name="Lipzen A."/>
            <person name="Lutzoni F."/>
            <person name="Magnuson J."/>
            <person name="Mondo S."/>
            <person name="Nolan M."/>
            <person name="Ohm R."/>
            <person name="Pangilinan J."/>
            <person name="Park H.-J."/>
            <person name="Ramirez L."/>
            <person name="Alfaro M."/>
            <person name="Sun H."/>
            <person name="Tritt A."/>
            <person name="Yoshinaga Y."/>
            <person name="Zwiers L.-H."/>
            <person name="Turgeon B."/>
            <person name="Goodwin S."/>
            <person name="Spatafora J."/>
            <person name="Crous P."/>
            <person name="Grigoriev I."/>
        </authorList>
    </citation>
    <scope>NUCLEOTIDE SEQUENCE</scope>
    <source>
        <strain evidence="3">CBS 122681</strain>
    </source>
</reference>
<dbReference type="Pfam" id="PF13673">
    <property type="entry name" value="Acetyltransf_10"/>
    <property type="match status" value="1"/>
</dbReference>
<dbReference type="AlphaFoldDB" id="A0A6A6TM34"/>
<dbReference type="PANTHER" id="PTHR42791:SF2">
    <property type="entry name" value="N-ACETYLTRANSFERASE DOMAIN-CONTAINING PROTEIN"/>
    <property type="match status" value="1"/>
</dbReference>
<feature type="domain" description="N-acetyltransferase" evidence="2">
    <location>
        <begin position="142"/>
        <end position="208"/>
    </location>
</feature>
<dbReference type="InterPro" id="IPR000182">
    <property type="entry name" value="GNAT_dom"/>
</dbReference>
<keyword evidence="4" id="KW-1185">Reference proteome</keyword>
<keyword evidence="3" id="KW-0808">Transferase</keyword>
<dbReference type="InterPro" id="IPR016181">
    <property type="entry name" value="Acyl_CoA_acyltransferase"/>
</dbReference>
<evidence type="ECO:0000259" key="2">
    <source>
        <dbReference type="Pfam" id="PF13673"/>
    </source>
</evidence>
<dbReference type="Proteomes" id="UP000799324">
    <property type="component" value="Unassembled WGS sequence"/>
</dbReference>
<evidence type="ECO:0000256" key="1">
    <source>
        <dbReference type="SAM" id="MobiDB-lite"/>
    </source>
</evidence>
<protein>
    <submittedName>
        <fullName evidence="3">Acyl-CoA N-acyltransferase</fullName>
    </submittedName>
</protein>
<dbReference type="CDD" id="cd04301">
    <property type="entry name" value="NAT_SF"/>
    <property type="match status" value="1"/>
</dbReference>
<dbReference type="OrthoDB" id="2115692at2759"/>
<sequence>MPLPLTLTLHEASKTDIDELVHVYFSAFQSPLSRLVMPDVPGVRAWWRESLLRDWERGFWRVWKVVEWEEGGQEKIVAFAKWSVPHGEGQGKEGKEGEKEVKKEGKDRWPVEGNPEVFEQVFEKVVRHKREALGDGGEDRVFYLSIMGTLPTHQRRGAGSLLMTEFCRQADASPRKERCYLEASPKGKSTYERYGFETKSRFSTVVNGEEYVNCCMVREAR</sequence>
<keyword evidence="3" id="KW-0012">Acyltransferase</keyword>
<dbReference type="InterPro" id="IPR052523">
    <property type="entry name" value="Trichothecene_AcTrans"/>
</dbReference>
<feature type="compositionally biased region" description="Basic and acidic residues" evidence="1">
    <location>
        <begin position="89"/>
        <end position="109"/>
    </location>
</feature>
<dbReference type="SUPFAM" id="SSF55729">
    <property type="entry name" value="Acyl-CoA N-acyltransferases (Nat)"/>
    <property type="match status" value="1"/>
</dbReference>
<accession>A0A6A6TM34</accession>